<keyword evidence="2" id="KW-0472">Membrane</keyword>
<gene>
    <name evidence="3" type="ORF">FGU65_08915</name>
</gene>
<dbReference type="RefSeq" id="WP_301664136.1">
    <property type="nucleotide sequence ID" value="NZ_VCYH01000005.1"/>
</dbReference>
<organism evidence="3 4">
    <name type="scientific">Methanoculleus frigidifontis</name>
    <dbReference type="NCBI Taxonomy" id="2584085"/>
    <lineage>
        <taxon>Archaea</taxon>
        <taxon>Methanobacteriati</taxon>
        <taxon>Methanobacteriota</taxon>
        <taxon>Stenosarchaea group</taxon>
        <taxon>Methanomicrobia</taxon>
        <taxon>Methanomicrobiales</taxon>
        <taxon>Methanomicrobiaceae</taxon>
        <taxon>Methanoculleus</taxon>
    </lineage>
</organism>
<evidence type="ECO:0000256" key="2">
    <source>
        <dbReference type="SAM" id="Phobius"/>
    </source>
</evidence>
<evidence type="ECO:0000313" key="4">
    <source>
        <dbReference type="Proteomes" id="UP001168338"/>
    </source>
</evidence>
<proteinExistence type="predicted"/>
<evidence type="ECO:0000256" key="1">
    <source>
        <dbReference type="SAM" id="MobiDB-lite"/>
    </source>
</evidence>
<name>A0ABT8MAP5_9EURY</name>
<dbReference type="Proteomes" id="UP001168338">
    <property type="component" value="Unassembled WGS sequence"/>
</dbReference>
<protein>
    <recommendedName>
        <fullName evidence="5">PGF-CTERM sorting domain-containing protein</fullName>
    </recommendedName>
</protein>
<reference evidence="3" key="1">
    <citation type="submission" date="2019-05" db="EMBL/GenBank/DDBJ databases">
        <title>Methanoculleus sp. FWC-SCC1, a methanogenic archaeon isolated from deep marine cold seep.</title>
        <authorList>
            <person name="Chen Y.-W."/>
            <person name="Chen S.-C."/>
            <person name="Teng N.-H."/>
            <person name="Lai M.-C."/>
        </authorList>
    </citation>
    <scope>NUCLEOTIDE SEQUENCE</scope>
    <source>
        <strain evidence="3">FWC-SCC1</strain>
    </source>
</reference>
<dbReference type="EMBL" id="VCYH01000005">
    <property type="protein sequence ID" value="MDN7025005.1"/>
    <property type="molecule type" value="Genomic_DNA"/>
</dbReference>
<sequence length="186" mass="20209">MFEHRCILKTFAAALLVAMLITLPAAAQSTVPVDVKPGDTIEIGQEEIVLELVDLRNQSTLNPITELRQYKMDDPAMQVTKVIPVNDDTYVKINSRSLGGTYGRYYPYNAKDGVIKNSIIFVQAPPTVTMQPVTATPTGPPTTMATPATPAETTATPTTQIPLSPLAAIGALGISLFVYMAWFQRR</sequence>
<evidence type="ECO:0000313" key="3">
    <source>
        <dbReference type="EMBL" id="MDN7025005.1"/>
    </source>
</evidence>
<feature type="transmembrane region" description="Helical" evidence="2">
    <location>
        <begin position="163"/>
        <end position="183"/>
    </location>
</feature>
<keyword evidence="2" id="KW-1133">Transmembrane helix</keyword>
<feature type="region of interest" description="Disordered" evidence="1">
    <location>
        <begin position="135"/>
        <end position="157"/>
    </location>
</feature>
<keyword evidence="2" id="KW-0812">Transmembrane</keyword>
<evidence type="ECO:0008006" key="5">
    <source>
        <dbReference type="Google" id="ProtNLM"/>
    </source>
</evidence>
<keyword evidence="4" id="KW-1185">Reference proteome</keyword>
<comment type="caution">
    <text evidence="3">The sequence shown here is derived from an EMBL/GenBank/DDBJ whole genome shotgun (WGS) entry which is preliminary data.</text>
</comment>
<accession>A0ABT8MAP5</accession>